<comment type="caution">
    <text evidence="1">The sequence shown here is derived from an EMBL/GenBank/DDBJ whole genome shotgun (WGS) entry which is preliminary data.</text>
</comment>
<name>A0ABD3FXV5_9STRA</name>
<proteinExistence type="predicted"/>
<evidence type="ECO:0000313" key="2">
    <source>
        <dbReference type="Proteomes" id="UP001632037"/>
    </source>
</evidence>
<reference evidence="1 2" key="1">
    <citation type="submission" date="2024-09" db="EMBL/GenBank/DDBJ databases">
        <title>Genome sequencing and assembly of Phytophthora oleae, isolate VK10A, causative agent of rot of olive drupes.</title>
        <authorList>
            <person name="Conti Taguali S."/>
            <person name="Riolo M."/>
            <person name="La Spada F."/>
            <person name="Cacciola S.O."/>
            <person name="Dionisio G."/>
        </authorList>
    </citation>
    <scope>NUCLEOTIDE SEQUENCE [LARGE SCALE GENOMIC DNA]</scope>
    <source>
        <strain evidence="1 2">VK10A</strain>
    </source>
</reference>
<dbReference type="Proteomes" id="UP001632037">
    <property type="component" value="Unassembled WGS sequence"/>
</dbReference>
<sequence>MPELSACTSPGASDGVLESFLHDMDALDNQQTKDPLVNPTRAVKRRRLDVSAILGEPKKKLPSWLKRKQELESLRQQTQAMETRVAYLEMKKSPATGGLNAFERFKLQFFAFEEKQKCIAAQSENERLKSKLLLYAKQYDAFQDAMTRAALQEKEFQRIISGALRVETGAARQLQICGTHVFNMMESRLDARFHELEQGFAVMKQSMVSMDTDMIQTRDEERGSVEFTRLELLPFDEKAISSIMWSFVKSGKFPDGEHSIVSRRTDDSLAVTTRVSVQIECGGVVTIDTCSVMKRFVTPEGDAVMTESCSEWHVDSPVSGSWKHTTREGGCFVLRNYSAHDGGASPGICQSRSFICLYPGENEEKAQYYSRAASSSIRQVVVPSFRQLTLARHQFVQNALFDNIRS</sequence>
<dbReference type="EMBL" id="JBIMZQ010000006">
    <property type="protein sequence ID" value="KAL3670807.1"/>
    <property type="molecule type" value="Genomic_DNA"/>
</dbReference>
<keyword evidence="2" id="KW-1185">Reference proteome</keyword>
<dbReference type="AlphaFoldDB" id="A0ABD3FXV5"/>
<protein>
    <submittedName>
        <fullName evidence="1">Uncharacterized protein</fullName>
    </submittedName>
</protein>
<gene>
    <name evidence="1" type="ORF">V7S43_003993</name>
</gene>
<evidence type="ECO:0000313" key="1">
    <source>
        <dbReference type="EMBL" id="KAL3670807.1"/>
    </source>
</evidence>
<organism evidence="1 2">
    <name type="scientific">Phytophthora oleae</name>
    <dbReference type="NCBI Taxonomy" id="2107226"/>
    <lineage>
        <taxon>Eukaryota</taxon>
        <taxon>Sar</taxon>
        <taxon>Stramenopiles</taxon>
        <taxon>Oomycota</taxon>
        <taxon>Peronosporomycetes</taxon>
        <taxon>Peronosporales</taxon>
        <taxon>Peronosporaceae</taxon>
        <taxon>Phytophthora</taxon>
    </lineage>
</organism>
<accession>A0ABD3FXV5</accession>